<evidence type="ECO:0000313" key="3">
    <source>
        <dbReference type="Proteomes" id="UP000322165"/>
    </source>
</evidence>
<dbReference type="Proteomes" id="UP000322165">
    <property type="component" value="Unassembled WGS sequence"/>
</dbReference>
<evidence type="ECO:0000256" key="1">
    <source>
        <dbReference type="SAM" id="Phobius"/>
    </source>
</evidence>
<dbReference type="InterPro" id="IPR009305">
    <property type="entry name" value="Mpo1-like"/>
</dbReference>
<dbReference type="PANTHER" id="PTHR28026">
    <property type="entry name" value="DUF962 DOMAIN PROTEIN (AFU_ORTHOLOGUE AFUA_8G05310)"/>
    <property type="match status" value="1"/>
</dbReference>
<keyword evidence="3" id="KW-1185">Reference proteome</keyword>
<feature type="transmembrane region" description="Helical" evidence="1">
    <location>
        <begin position="61"/>
        <end position="79"/>
    </location>
</feature>
<keyword evidence="1" id="KW-0472">Membrane</keyword>
<comment type="caution">
    <text evidence="2">The sequence shown here is derived from an EMBL/GenBank/DDBJ whole genome shotgun (WGS) entry which is preliminary data.</text>
</comment>
<dbReference type="RefSeq" id="WP_149860524.1">
    <property type="nucleotide sequence ID" value="NZ_VUOD01000004.1"/>
</dbReference>
<evidence type="ECO:0000313" key="2">
    <source>
        <dbReference type="EMBL" id="KAA2285025.1"/>
    </source>
</evidence>
<protein>
    <submittedName>
        <fullName evidence="2">DUF962 domain-containing protein</fullName>
    </submittedName>
</protein>
<gene>
    <name evidence="2" type="ORF">F0415_07220</name>
</gene>
<feature type="transmembrane region" description="Helical" evidence="1">
    <location>
        <begin position="35"/>
        <end position="55"/>
    </location>
</feature>
<dbReference type="EMBL" id="VUOD01000004">
    <property type="protein sequence ID" value="KAA2285025.1"/>
    <property type="molecule type" value="Genomic_DNA"/>
</dbReference>
<reference evidence="2 3" key="2">
    <citation type="submission" date="2019-09" db="EMBL/GenBank/DDBJ databases">
        <authorList>
            <person name="Mazur A."/>
        </authorList>
    </citation>
    <scope>NUCLEOTIDE SEQUENCE [LARGE SCALE GENOMIC DNA]</scope>
    <source>
        <strain evidence="2 3">3729k</strain>
    </source>
</reference>
<sequence>MNATPELAETPDPRRPIDRYLHSYAGDHQHPTNQAIHLVCVPAIVWTVTALLWTVPVPEALLRPGAWMALAMFAAWLWYWRLSRRLALGALVVFLAFGFLNRFLYDSLGNAGLFWLALGVFVIAWIGQFIGHRIEGRRPSFFTDLVYLLIGPLWTLSKLYKRLGWRW</sequence>
<accession>A0A5B2ZAQ1</accession>
<dbReference type="AlphaFoldDB" id="A0A5B2ZAQ1"/>
<dbReference type="PANTHER" id="PTHR28026:SF9">
    <property type="entry name" value="2-HYDROXY-PALMITIC ACID DIOXYGENASE MPO1"/>
    <property type="match status" value="1"/>
</dbReference>
<dbReference type="GO" id="GO:0046521">
    <property type="term" value="P:sphingoid catabolic process"/>
    <property type="evidence" value="ECO:0007669"/>
    <property type="project" value="TreeGrafter"/>
</dbReference>
<proteinExistence type="predicted"/>
<keyword evidence="1" id="KW-0812">Transmembrane</keyword>
<keyword evidence="1" id="KW-1133">Transmembrane helix</keyword>
<reference evidence="2 3" key="1">
    <citation type="submission" date="2019-09" db="EMBL/GenBank/DDBJ databases">
        <title>Arenimonas chukotkensis sp. nov., a bacterium isolated from Chukotka hot spring, Arctic region, Russia.</title>
        <authorList>
            <person name="Zayulina K.S."/>
            <person name="Prokofeva M.I."/>
            <person name="Elcheninov A.G."/>
            <person name="Novikov A."/>
            <person name="Kochetkova T.V."/>
            <person name="Kublanov I.V."/>
        </authorList>
    </citation>
    <scope>NUCLEOTIDE SEQUENCE [LARGE SCALE GENOMIC DNA]</scope>
    <source>
        <strain evidence="2 3">3729k</strain>
    </source>
</reference>
<dbReference type="Pfam" id="PF06127">
    <property type="entry name" value="Mpo1-like"/>
    <property type="match status" value="1"/>
</dbReference>
<feature type="transmembrane region" description="Helical" evidence="1">
    <location>
        <begin position="111"/>
        <end position="130"/>
    </location>
</feature>
<feature type="transmembrane region" description="Helical" evidence="1">
    <location>
        <begin position="142"/>
        <end position="160"/>
    </location>
</feature>
<dbReference type="GO" id="GO:0016020">
    <property type="term" value="C:membrane"/>
    <property type="evidence" value="ECO:0007669"/>
    <property type="project" value="GOC"/>
</dbReference>
<feature type="transmembrane region" description="Helical" evidence="1">
    <location>
        <begin position="86"/>
        <end position="105"/>
    </location>
</feature>
<name>A0A5B2ZAQ1_9GAMM</name>
<organism evidence="2 3">
    <name type="scientific">Arenimonas fontis</name>
    <dbReference type="NCBI Taxonomy" id="2608255"/>
    <lineage>
        <taxon>Bacteria</taxon>
        <taxon>Pseudomonadati</taxon>
        <taxon>Pseudomonadota</taxon>
        <taxon>Gammaproteobacteria</taxon>
        <taxon>Lysobacterales</taxon>
        <taxon>Lysobacteraceae</taxon>
        <taxon>Arenimonas</taxon>
    </lineage>
</organism>